<dbReference type="PANTHER" id="PTHR35007">
    <property type="entry name" value="INTEGRAL MEMBRANE PROTEIN-RELATED"/>
    <property type="match status" value="1"/>
</dbReference>
<sequence length="284" mass="29602">MAASRTATREGRLGRIAHRKRSDAAMDAVTALTLAAALLIWPAATASKRLTALKSPPRRAFRLPRPSMALLAVVGGLGGWVLLGPGGAIACAVGGTVGWRYWQARQRLRQRVTAVEELVETLRSLVSELKAGAHPVAAAESVAADAPPSGAEAMRAIAAAARMGGDVQQAVHEPLFADVAHAWALAQRHGLPLADVLAAVVRDLDQRVRFAKQTHARMAGPRTSAVVLACLPLAGIGLGQLLGAQPLRMLSSTLAGQVLLVVGVALICAGVLWSGRLTRQVVLP</sequence>
<proteinExistence type="predicted"/>
<reference evidence="8 9" key="1">
    <citation type="submission" date="2018-05" db="EMBL/GenBank/DDBJ databases">
        <title>Evolution of GPA BGCs.</title>
        <authorList>
            <person name="Waglechner N."/>
            <person name="Wright G.D."/>
        </authorList>
    </citation>
    <scope>NUCLEOTIDE SEQUENCE [LARGE SCALE GENOMIC DNA]</scope>
    <source>
        <strain evidence="8 9">A82846</strain>
    </source>
</reference>
<dbReference type="PANTHER" id="PTHR35007:SF4">
    <property type="entry name" value="CONSERVED TRANSMEMBRANE PROTEIN-RELATED"/>
    <property type="match status" value="1"/>
</dbReference>
<dbReference type="AlphaFoldDB" id="A0A428YY21"/>
<feature type="transmembrane region" description="Helical" evidence="6">
    <location>
        <begin position="254"/>
        <end position="273"/>
    </location>
</feature>
<feature type="domain" description="Type II secretion system protein GspF" evidence="7">
    <location>
        <begin position="122"/>
        <end position="236"/>
    </location>
</feature>
<dbReference type="InterPro" id="IPR018076">
    <property type="entry name" value="T2SS_GspF_dom"/>
</dbReference>
<keyword evidence="4 6" id="KW-1133">Transmembrane helix</keyword>
<feature type="transmembrane region" description="Helical" evidence="6">
    <location>
        <begin position="69"/>
        <end position="102"/>
    </location>
</feature>
<accession>A0A428YY21</accession>
<dbReference type="EMBL" id="QHKI01000047">
    <property type="protein sequence ID" value="RSM75499.1"/>
    <property type="molecule type" value="Genomic_DNA"/>
</dbReference>
<evidence type="ECO:0000256" key="5">
    <source>
        <dbReference type="ARBA" id="ARBA00023136"/>
    </source>
</evidence>
<evidence type="ECO:0000256" key="6">
    <source>
        <dbReference type="SAM" id="Phobius"/>
    </source>
</evidence>
<organism evidence="8 9">
    <name type="scientific">Kibdelosporangium aridum</name>
    <dbReference type="NCBI Taxonomy" id="2030"/>
    <lineage>
        <taxon>Bacteria</taxon>
        <taxon>Bacillati</taxon>
        <taxon>Actinomycetota</taxon>
        <taxon>Actinomycetes</taxon>
        <taxon>Pseudonocardiales</taxon>
        <taxon>Pseudonocardiaceae</taxon>
        <taxon>Kibdelosporangium</taxon>
    </lineage>
</organism>
<dbReference type="OrthoDB" id="3712305at2"/>
<gene>
    <name evidence="8" type="ORF">DMH04_37855</name>
</gene>
<protein>
    <submittedName>
        <fullName evidence="8">Type II secretion system protein</fullName>
    </submittedName>
</protein>
<keyword evidence="5 6" id="KW-0472">Membrane</keyword>
<keyword evidence="3 6" id="KW-0812">Transmembrane</keyword>
<evidence type="ECO:0000256" key="4">
    <source>
        <dbReference type="ARBA" id="ARBA00022989"/>
    </source>
</evidence>
<dbReference type="GO" id="GO:0005886">
    <property type="term" value="C:plasma membrane"/>
    <property type="evidence" value="ECO:0007669"/>
    <property type="project" value="UniProtKB-SubCell"/>
</dbReference>
<evidence type="ECO:0000256" key="1">
    <source>
        <dbReference type="ARBA" id="ARBA00004651"/>
    </source>
</evidence>
<dbReference type="Pfam" id="PF00482">
    <property type="entry name" value="T2SSF"/>
    <property type="match status" value="1"/>
</dbReference>
<keyword evidence="2" id="KW-1003">Cell membrane</keyword>
<comment type="subcellular location">
    <subcellularLocation>
        <location evidence="1">Cell membrane</location>
        <topology evidence="1">Multi-pass membrane protein</topology>
    </subcellularLocation>
</comment>
<evidence type="ECO:0000256" key="2">
    <source>
        <dbReference type="ARBA" id="ARBA00022475"/>
    </source>
</evidence>
<evidence type="ECO:0000259" key="7">
    <source>
        <dbReference type="Pfam" id="PF00482"/>
    </source>
</evidence>
<evidence type="ECO:0000313" key="9">
    <source>
        <dbReference type="Proteomes" id="UP000287547"/>
    </source>
</evidence>
<evidence type="ECO:0000256" key="3">
    <source>
        <dbReference type="ARBA" id="ARBA00022692"/>
    </source>
</evidence>
<name>A0A428YY21_KIBAR</name>
<comment type="caution">
    <text evidence="8">The sequence shown here is derived from an EMBL/GenBank/DDBJ whole genome shotgun (WGS) entry which is preliminary data.</text>
</comment>
<dbReference type="Proteomes" id="UP000287547">
    <property type="component" value="Unassembled WGS sequence"/>
</dbReference>
<feature type="transmembrane region" description="Helical" evidence="6">
    <location>
        <begin position="225"/>
        <end position="242"/>
    </location>
</feature>
<evidence type="ECO:0000313" key="8">
    <source>
        <dbReference type="EMBL" id="RSM75499.1"/>
    </source>
</evidence>